<accession>A0ABY5E925</accession>
<organism evidence="1 2">
    <name type="scientific">Dyadobacter chenhuakuii</name>
    <dbReference type="NCBI Taxonomy" id="2909339"/>
    <lineage>
        <taxon>Bacteria</taxon>
        <taxon>Pseudomonadati</taxon>
        <taxon>Bacteroidota</taxon>
        <taxon>Cytophagia</taxon>
        <taxon>Cytophagales</taxon>
        <taxon>Spirosomataceae</taxon>
        <taxon>Dyadobacter</taxon>
    </lineage>
</organism>
<gene>
    <name evidence="1" type="ORF">NFI80_25365</name>
</gene>
<evidence type="ECO:0000313" key="2">
    <source>
        <dbReference type="Proteomes" id="UP001055420"/>
    </source>
</evidence>
<geneLocation type="plasmid" evidence="1 2">
    <name>unnamed</name>
</geneLocation>
<evidence type="ECO:0000313" key="1">
    <source>
        <dbReference type="EMBL" id="UTM21806.1"/>
    </source>
</evidence>
<protein>
    <recommendedName>
        <fullName evidence="3">Immunity protein 43 of polymorphic toxin system</fullName>
    </recommendedName>
</protein>
<sequence>MEYLIFKDDGGEPKVTGVRDGSAQSWFDDDFWLRNPHIKQFMWPKNPSDQRFSMGVPPEFDLDFIGLPMHKNAKHTDLIYLTPLLNGLVISSKFRSLLERFRLPGHRFYPVSFNQRDKKTGETHQIKDYWYLFFEKETGEMTINFSASTFDFSFHAQYLKLAEQNFPVQSYEDYMRIFFDTGTALSATKLVFNRDFNKELDLWGCKFLSTKNYISNRLLAALVESKITGYRTIDLERAKQIAKLTGVPSCELVFEIE</sequence>
<keyword evidence="2" id="KW-1185">Reference proteome</keyword>
<dbReference type="EMBL" id="CP099631">
    <property type="protein sequence ID" value="UTM21806.1"/>
    <property type="molecule type" value="Genomic_DNA"/>
</dbReference>
<keyword evidence="1" id="KW-0614">Plasmid</keyword>
<dbReference type="RefSeq" id="WP_254414248.1">
    <property type="nucleotide sequence ID" value="NZ_CP099631.1"/>
</dbReference>
<proteinExistence type="predicted"/>
<evidence type="ECO:0008006" key="3">
    <source>
        <dbReference type="Google" id="ProtNLM"/>
    </source>
</evidence>
<reference evidence="1" key="1">
    <citation type="submission" date="2022-06" db="EMBL/GenBank/DDBJ databases">
        <title>Novel species in genus Dyadobacter.</title>
        <authorList>
            <person name="Ma C."/>
        </authorList>
    </citation>
    <scope>NUCLEOTIDE SEQUENCE</scope>
    <source>
        <strain evidence="1">CY22</strain>
        <plasmid evidence="1">unnamed</plasmid>
    </source>
</reference>
<dbReference type="Proteomes" id="UP001055420">
    <property type="component" value="Plasmid unnamed"/>
</dbReference>
<name>A0ABY5E925_9BACT</name>